<dbReference type="PANTHER" id="PTHR30474">
    <property type="entry name" value="CELL CYCLE PROTEIN"/>
    <property type="match status" value="1"/>
</dbReference>
<dbReference type="GO" id="GO:0015648">
    <property type="term" value="F:lipid-linked peptidoglycan transporter activity"/>
    <property type="evidence" value="ECO:0007669"/>
    <property type="project" value="TreeGrafter"/>
</dbReference>
<evidence type="ECO:0000256" key="2">
    <source>
        <dbReference type="ARBA" id="ARBA00022692"/>
    </source>
</evidence>
<protein>
    <submittedName>
        <fullName evidence="7">Uncharacterized protein</fullName>
    </submittedName>
</protein>
<dbReference type="EMBL" id="VTEQ01000002">
    <property type="protein sequence ID" value="TYS54786.1"/>
    <property type="molecule type" value="Genomic_DNA"/>
</dbReference>
<reference evidence="7 8" key="1">
    <citation type="submission" date="2019-08" db="EMBL/GenBank/DDBJ databases">
        <title>Bacillus genomes from the desert of Cuatro Cienegas, Coahuila.</title>
        <authorList>
            <person name="Olmedo-Alvarez G."/>
        </authorList>
    </citation>
    <scope>NUCLEOTIDE SEQUENCE [LARGE SCALE GENOMIC DNA]</scope>
    <source>
        <strain evidence="7 8">CH108_3D</strain>
    </source>
</reference>
<dbReference type="GO" id="GO:0008360">
    <property type="term" value="P:regulation of cell shape"/>
    <property type="evidence" value="ECO:0007669"/>
    <property type="project" value="UniProtKB-KW"/>
</dbReference>
<evidence type="ECO:0000313" key="8">
    <source>
        <dbReference type="Proteomes" id="UP000322997"/>
    </source>
</evidence>
<feature type="transmembrane region" description="Helical" evidence="6">
    <location>
        <begin position="54"/>
        <end position="76"/>
    </location>
</feature>
<keyword evidence="2 6" id="KW-0812">Transmembrane</keyword>
<dbReference type="PANTHER" id="PTHR30474:SF1">
    <property type="entry name" value="PEPTIDOGLYCAN GLYCOSYLTRANSFERASE MRDB"/>
    <property type="match status" value="1"/>
</dbReference>
<evidence type="ECO:0000313" key="7">
    <source>
        <dbReference type="EMBL" id="TYS54786.1"/>
    </source>
</evidence>
<evidence type="ECO:0000256" key="5">
    <source>
        <dbReference type="ARBA" id="ARBA00023136"/>
    </source>
</evidence>
<dbReference type="GO" id="GO:0005886">
    <property type="term" value="C:plasma membrane"/>
    <property type="evidence" value="ECO:0007669"/>
    <property type="project" value="TreeGrafter"/>
</dbReference>
<evidence type="ECO:0000256" key="6">
    <source>
        <dbReference type="SAM" id="Phobius"/>
    </source>
</evidence>
<dbReference type="InterPro" id="IPR001182">
    <property type="entry name" value="FtsW/RodA"/>
</dbReference>
<evidence type="ECO:0000256" key="3">
    <source>
        <dbReference type="ARBA" id="ARBA00022960"/>
    </source>
</evidence>
<dbReference type="Pfam" id="PF01098">
    <property type="entry name" value="FTSW_RODA_SPOVE"/>
    <property type="match status" value="1"/>
</dbReference>
<dbReference type="AlphaFoldDB" id="A0A5D4RYS7"/>
<accession>A0A5D4RYS7</accession>
<keyword evidence="4 6" id="KW-1133">Transmembrane helix</keyword>
<keyword evidence="3" id="KW-0133">Cell shape</keyword>
<organism evidence="7 8">
    <name type="scientific">Rossellomorea marisflavi</name>
    <dbReference type="NCBI Taxonomy" id="189381"/>
    <lineage>
        <taxon>Bacteria</taxon>
        <taxon>Bacillati</taxon>
        <taxon>Bacillota</taxon>
        <taxon>Bacilli</taxon>
        <taxon>Bacillales</taxon>
        <taxon>Bacillaceae</taxon>
        <taxon>Rossellomorea</taxon>
    </lineage>
</organism>
<evidence type="ECO:0000256" key="4">
    <source>
        <dbReference type="ARBA" id="ARBA00022989"/>
    </source>
</evidence>
<keyword evidence="5 6" id="KW-0472">Membrane</keyword>
<dbReference type="GO" id="GO:0032153">
    <property type="term" value="C:cell division site"/>
    <property type="evidence" value="ECO:0007669"/>
    <property type="project" value="TreeGrafter"/>
</dbReference>
<dbReference type="Proteomes" id="UP000322997">
    <property type="component" value="Unassembled WGS sequence"/>
</dbReference>
<comment type="subcellular location">
    <subcellularLocation>
        <location evidence="1">Membrane</location>
        <topology evidence="1">Multi-pass membrane protein</topology>
    </subcellularLocation>
</comment>
<proteinExistence type="predicted"/>
<name>A0A5D4RYS7_9BACI</name>
<sequence>MEKRPGLGVFSRSVRIHRKPVLTIGFAAVFGIQFATAILTNIGLLPPSGITMPFMSFGGTHVLADMMAAGLVLSVYRRRRLAPIPASGTLKSS</sequence>
<evidence type="ECO:0000256" key="1">
    <source>
        <dbReference type="ARBA" id="ARBA00004141"/>
    </source>
</evidence>
<gene>
    <name evidence="7" type="ORF">FZC83_07510</name>
</gene>
<feature type="transmembrane region" description="Helical" evidence="6">
    <location>
        <begin position="21"/>
        <end position="42"/>
    </location>
</feature>
<comment type="caution">
    <text evidence="7">The sequence shown here is derived from an EMBL/GenBank/DDBJ whole genome shotgun (WGS) entry which is preliminary data.</text>
</comment>
<dbReference type="GO" id="GO:0051301">
    <property type="term" value="P:cell division"/>
    <property type="evidence" value="ECO:0007669"/>
    <property type="project" value="InterPro"/>
</dbReference>